<gene>
    <name evidence="2" type="ORF">CR513_58855</name>
</gene>
<dbReference type="STRING" id="157652.A0A371E9R7"/>
<feature type="non-terminal residue" evidence="2">
    <location>
        <position position="176"/>
    </location>
</feature>
<evidence type="ECO:0000313" key="2">
    <source>
        <dbReference type="EMBL" id="RDX62776.1"/>
    </source>
</evidence>
<protein>
    <submittedName>
        <fullName evidence="2">Uncharacterized protein</fullName>
    </submittedName>
</protein>
<feature type="non-terminal residue" evidence="2">
    <location>
        <position position="1"/>
    </location>
</feature>
<dbReference type="OrthoDB" id="1749457at2759"/>
<organism evidence="2 3">
    <name type="scientific">Mucuna pruriens</name>
    <name type="common">Velvet bean</name>
    <name type="synonym">Dolichos pruriens</name>
    <dbReference type="NCBI Taxonomy" id="157652"/>
    <lineage>
        <taxon>Eukaryota</taxon>
        <taxon>Viridiplantae</taxon>
        <taxon>Streptophyta</taxon>
        <taxon>Embryophyta</taxon>
        <taxon>Tracheophyta</taxon>
        <taxon>Spermatophyta</taxon>
        <taxon>Magnoliopsida</taxon>
        <taxon>eudicotyledons</taxon>
        <taxon>Gunneridae</taxon>
        <taxon>Pentapetalae</taxon>
        <taxon>rosids</taxon>
        <taxon>fabids</taxon>
        <taxon>Fabales</taxon>
        <taxon>Fabaceae</taxon>
        <taxon>Papilionoideae</taxon>
        <taxon>50 kb inversion clade</taxon>
        <taxon>NPAAA clade</taxon>
        <taxon>indigoferoid/millettioid clade</taxon>
        <taxon>Phaseoleae</taxon>
        <taxon>Mucuna</taxon>
    </lineage>
</organism>
<accession>A0A371E9R7</accession>
<feature type="transmembrane region" description="Helical" evidence="1">
    <location>
        <begin position="70"/>
        <end position="92"/>
    </location>
</feature>
<evidence type="ECO:0000313" key="3">
    <source>
        <dbReference type="Proteomes" id="UP000257109"/>
    </source>
</evidence>
<sequence>MWTIAAASPRFPAIGTLPRFPAIGIAPLCRYCGRYSRNIKLRRYYKKRENLCCTGGIPSFSSTRSLIRSIVSVGSMSISISFPVNVFTLIMVPPLSLNTNKSATIFQLLTSKNQPLLVRREKERENLDLGLDVVDGVAALDLEGDGLAGESLHEDLHVGRARENEGSEGFSERVRG</sequence>
<reference evidence="2" key="1">
    <citation type="submission" date="2018-05" db="EMBL/GenBank/DDBJ databases">
        <title>Draft genome of Mucuna pruriens seed.</title>
        <authorList>
            <person name="Nnadi N.E."/>
            <person name="Vos R."/>
            <person name="Hasami M.H."/>
            <person name="Devisetty U.K."/>
            <person name="Aguiy J.C."/>
        </authorList>
    </citation>
    <scope>NUCLEOTIDE SEQUENCE [LARGE SCALE GENOMIC DNA]</scope>
    <source>
        <strain evidence="2">JCA_2017</strain>
    </source>
</reference>
<keyword evidence="1" id="KW-0472">Membrane</keyword>
<evidence type="ECO:0000256" key="1">
    <source>
        <dbReference type="SAM" id="Phobius"/>
    </source>
</evidence>
<keyword evidence="1" id="KW-0812">Transmembrane</keyword>
<keyword evidence="1" id="KW-1133">Transmembrane helix</keyword>
<keyword evidence="3" id="KW-1185">Reference proteome</keyword>
<dbReference type="Proteomes" id="UP000257109">
    <property type="component" value="Unassembled WGS sequence"/>
</dbReference>
<comment type="caution">
    <text evidence="2">The sequence shown here is derived from an EMBL/GenBank/DDBJ whole genome shotgun (WGS) entry which is preliminary data.</text>
</comment>
<name>A0A371E9R7_MUCPR</name>
<proteinExistence type="predicted"/>
<dbReference type="EMBL" id="QJKJ01015291">
    <property type="protein sequence ID" value="RDX62776.1"/>
    <property type="molecule type" value="Genomic_DNA"/>
</dbReference>
<dbReference type="AlphaFoldDB" id="A0A371E9R7"/>